<name>A0AAW1SD54_9CHLO</name>
<gene>
    <name evidence="1" type="ORF">WJX81_006447</name>
</gene>
<accession>A0AAW1SD54</accession>
<sequence>MEDANAREAEVDMEIDEGGGVPLGGLVRAPVAPRGRAAAGGGRAAPITILVASSTVQGSQEGVRAFPQLLFGAVGSFRLPKGLRLAGASLLHAPDVVPTGPQAASDSPAEGLPGRAARLAPYDGAPYDSPLKAFGGYRLCPTYGSVSRLPLASATYAHALDPDWPLCKFEARGACRDARCQFQMARDYALTAGGVLRSLHALARRGGSRAPMPPPPYPAAPEALEAFAAALLAGAARQIPIRGPAAGPGSGSGPMFHRPAIPAHAPGFVAPSAKQSRVAKLARRVLAVEATVPEYALPPAIGRSLGFPRRRLFRSVFLAPAMAPTPLPWWLMGAWEGFAPPAAITPTQPAAPAAPAPVNNGGRYFSGTSQAVGATLDAGEAQELAWAAAAKAAVDAAPRDVGRCLAYALQHVDFGSAGAASEGALVAALRVLASALEAAPLDARLWAVYLPLYALRAGSPGEAAAMAEAALRYAGSSHRLWLIAAHQRQHWRDRASLLQRGILALAAAAPADAARGGPNPDPVQIGAGSGLTWAAAAGAAAPNGAAARGALGLRDQNPNGNRGDGAFASLRADQVLDLGLRLMHLLGGACRNGALGTWVAALAADADAGAGRPGSATAGADAARLDARQLAAAARVALLRTLNPDPPAAAALWLAAAHASAWGRLPDPIVHRLGFRQIPPASLTWHAAPPASTSGRVRAALAAAACAVGLLDGAPADVAEAADTIAARSAVPLAGAAAVRAAFAALLAPPAEQARPAVDDDDMEEGEIASAGAKPGSVWGVRVWGPQELAATTLNLAMYEALSGDGAAALAAAEAALSTAGAAGCDLLQEHVWQEFLALAAATMLREVVPDDNPNPDPPLEPAEEVALDARVQRVLGAPPARDDAPLAAALLAVLPQLRTAEAIALLEELAAAAPASPALAAAAVEAAAARGGDARWGAWALPLAAGLLAAAMPTPAPHIWLRAVVLTERHSPAAAAELCAAARARLPHSTALGDRALALAAARGPAERAAVAAALEAQGVEP</sequence>
<dbReference type="Proteomes" id="UP001445335">
    <property type="component" value="Unassembled WGS sequence"/>
</dbReference>
<dbReference type="GO" id="GO:0000178">
    <property type="term" value="C:exosome (RNase complex)"/>
    <property type="evidence" value="ECO:0007669"/>
    <property type="project" value="TreeGrafter"/>
</dbReference>
<dbReference type="EMBL" id="JALJOU010000005">
    <property type="protein sequence ID" value="KAK9843787.1"/>
    <property type="molecule type" value="Genomic_DNA"/>
</dbReference>
<proteinExistence type="predicted"/>
<dbReference type="InterPro" id="IPR039278">
    <property type="entry name" value="Red1"/>
</dbReference>
<comment type="caution">
    <text evidence="1">The sequence shown here is derived from an EMBL/GenBank/DDBJ whole genome shotgun (WGS) entry which is preliminary data.</text>
</comment>
<evidence type="ECO:0000313" key="1">
    <source>
        <dbReference type="EMBL" id="KAK9843787.1"/>
    </source>
</evidence>
<evidence type="ECO:0000313" key="2">
    <source>
        <dbReference type="Proteomes" id="UP001445335"/>
    </source>
</evidence>
<keyword evidence="2" id="KW-1185">Reference proteome</keyword>
<dbReference type="PANTHER" id="PTHR21563">
    <property type="entry name" value="ZINC FINGER C3H1 DOMAIN-CONTAINING PROTEIN"/>
    <property type="match status" value="1"/>
</dbReference>
<dbReference type="AlphaFoldDB" id="A0AAW1SD54"/>
<reference evidence="1 2" key="1">
    <citation type="journal article" date="2024" name="Nat. Commun.">
        <title>Phylogenomics reveals the evolutionary origins of lichenization in chlorophyte algae.</title>
        <authorList>
            <person name="Puginier C."/>
            <person name="Libourel C."/>
            <person name="Otte J."/>
            <person name="Skaloud P."/>
            <person name="Haon M."/>
            <person name="Grisel S."/>
            <person name="Petersen M."/>
            <person name="Berrin J.G."/>
            <person name="Delaux P.M."/>
            <person name="Dal Grande F."/>
            <person name="Keller J."/>
        </authorList>
    </citation>
    <scope>NUCLEOTIDE SEQUENCE [LARGE SCALE GENOMIC DNA]</scope>
    <source>
        <strain evidence="1 2">SAG 245.80</strain>
    </source>
</reference>
<protein>
    <recommendedName>
        <fullName evidence="3">Zinc-finger domain-containing protein</fullName>
    </recommendedName>
</protein>
<organism evidence="1 2">
    <name type="scientific">Elliptochloris bilobata</name>
    <dbReference type="NCBI Taxonomy" id="381761"/>
    <lineage>
        <taxon>Eukaryota</taxon>
        <taxon>Viridiplantae</taxon>
        <taxon>Chlorophyta</taxon>
        <taxon>core chlorophytes</taxon>
        <taxon>Trebouxiophyceae</taxon>
        <taxon>Trebouxiophyceae incertae sedis</taxon>
        <taxon>Elliptochloris clade</taxon>
        <taxon>Elliptochloris</taxon>
    </lineage>
</organism>
<dbReference type="PANTHER" id="PTHR21563:SF3">
    <property type="entry name" value="ZINC FINGER C3H1 DOMAIN-CONTAINING PROTEIN"/>
    <property type="match status" value="1"/>
</dbReference>
<evidence type="ECO:0008006" key="3">
    <source>
        <dbReference type="Google" id="ProtNLM"/>
    </source>
</evidence>
<dbReference type="GO" id="GO:0005634">
    <property type="term" value="C:nucleus"/>
    <property type="evidence" value="ECO:0007669"/>
    <property type="project" value="TreeGrafter"/>
</dbReference>